<evidence type="ECO:0000256" key="10">
    <source>
        <dbReference type="RuleBase" id="RU003410"/>
    </source>
</evidence>
<evidence type="ECO:0000256" key="7">
    <source>
        <dbReference type="ARBA" id="ARBA00023116"/>
    </source>
</evidence>
<dbReference type="GO" id="GO:0004748">
    <property type="term" value="F:ribonucleoside-diphosphate reductase activity, thioredoxin disulfide as acceptor"/>
    <property type="evidence" value="ECO:0007669"/>
    <property type="project" value="UniProtKB-EC"/>
</dbReference>
<sequence length="698" mass="80351">MKYIELNNKMANQFKENFDFEALLLDKIAVEEFLKTVEAKSVKFSSLKERMDFLIHNSYYINFYDMYNFEQIQEIHDFCYSFKFEFQSFMAVSKFYNDYALTSDNNLNFLESYEDRVAIVALFLGQGDFAKAMRICHDMMLQNLQPATPTFKNAGLVRAGELVSCFLLSLDDSLNSIAYNANASMQLSKIGGGVATNFTRLRGRNAPIKGIDNCASGILPVLKIWEDVYSYVDQLGQRKGAGAGYYSIMGWDIEEFLSTKKINADEKVRLQSLSIGVIVPDVFMRKAWKGEDYYVFEPYSVNKTFGVHLDDMNMNKWYEKLVAAQTVKKKKLNARRMLDLIAELQFESGYPYIMYIDNANKVHALRNIGSIKQSNLCTEIMQLQEVSYIDDPNDMNRLNEYNRDISCNLSSGNVVNMMETKRIKETSYSAMDALTTVSDETSIPQVPSVKLANDEMHSVGFGAMNLHGFYAKNQIDYESEEAKDFANVFFMMVNYFTIERSMQISLEKGKVFRDFDKSDYADGSYFKKYIENDYLPRFEKIAKLFDGMHIPTREDWKALMNVVMKNGMYHSYRLAIAPTQSISYIQNATPSIAPIVNVVENRMYGTAQTYYPMPFLSMDTYFYYKTAYDIDMYKMIDLVAVIQEHVDQGISTILYVTSNTPSNELASMYAYAWAKGLKSLYYTRTKTLKIDECESCSV</sequence>
<keyword evidence="4" id="KW-0547">Nucleotide-binding</keyword>
<dbReference type="InterPro" id="IPR013346">
    <property type="entry name" value="NrdE_NrdA_C"/>
</dbReference>
<dbReference type="InterPro" id="IPR026459">
    <property type="entry name" value="RNR_1b_NrdE"/>
</dbReference>
<keyword evidence="7 10" id="KW-0215">Deoxyribonucleotide synthesis</keyword>
<accession>A0A559IED2</accession>
<dbReference type="Pfam" id="PF08343">
    <property type="entry name" value="RNR_N"/>
    <property type="match status" value="1"/>
</dbReference>
<keyword evidence="5" id="KW-0067">ATP-binding</keyword>
<dbReference type="InterPro" id="IPR039718">
    <property type="entry name" value="Rrm1"/>
</dbReference>
<dbReference type="SUPFAM" id="SSF48168">
    <property type="entry name" value="R1 subunit of ribonucleotide reductase, N-terminal domain"/>
    <property type="match status" value="1"/>
</dbReference>
<evidence type="ECO:0000256" key="2">
    <source>
        <dbReference type="ARBA" id="ARBA00012274"/>
    </source>
</evidence>
<dbReference type="PRINTS" id="PR01183">
    <property type="entry name" value="RIBORDTASEM1"/>
</dbReference>
<comment type="function">
    <text evidence="10">Provides the precursors necessary for DNA synthesis. Catalyzes the biosynthesis of deoxyribonucleotides from the corresponding ribonucleotides.</text>
</comment>
<dbReference type="PANTHER" id="PTHR11573:SF30">
    <property type="entry name" value="RIBONUCLEOSIDE-DIPHOSPHATE REDUCTASE 2 SUBUNIT ALPHA"/>
    <property type="match status" value="1"/>
</dbReference>
<evidence type="ECO:0000256" key="9">
    <source>
        <dbReference type="ARBA" id="ARBA00047754"/>
    </source>
</evidence>
<dbReference type="Gene3D" id="3.20.70.20">
    <property type="match status" value="1"/>
</dbReference>
<evidence type="ECO:0000256" key="5">
    <source>
        <dbReference type="ARBA" id="ARBA00022840"/>
    </source>
</evidence>
<organism evidence="12 13">
    <name type="scientific">Paenibacillus agilis</name>
    <dbReference type="NCBI Taxonomy" id="3020863"/>
    <lineage>
        <taxon>Bacteria</taxon>
        <taxon>Bacillati</taxon>
        <taxon>Bacillota</taxon>
        <taxon>Bacilli</taxon>
        <taxon>Bacillales</taxon>
        <taxon>Paenibacillaceae</taxon>
        <taxon>Paenibacillus</taxon>
    </lineage>
</organism>
<dbReference type="CDD" id="cd01679">
    <property type="entry name" value="RNR_I"/>
    <property type="match status" value="1"/>
</dbReference>
<keyword evidence="8" id="KW-1015">Disulfide bond</keyword>
<evidence type="ECO:0000259" key="11">
    <source>
        <dbReference type="PROSITE" id="PS00089"/>
    </source>
</evidence>
<evidence type="ECO:0000313" key="13">
    <source>
        <dbReference type="Proteomes" id="UP000318102"/>
    </source>
</evidence>
<dbReference type="OrthoDB" id="9762933at2"/>
<feature type="domain" description="Ribonucleotide reductase large subunit" evidence="11">
    <location>
        <begin position="556"/>
        <end position="578"/>
    </location>
</feature>
<dbReference type="RefSeq" id="WP_144994753.1">
    <property type="nucleotide sequence ID" value="NZ_VNJK01000006.1"/>
</dbReference>
<dbReference type="GO" id="GO:0005524">
    <property type="term" value="F:ATP binding"/>
    <property type="evidence" value="ECO:0007669"/>
    <property type="project" value="UniProtKB-KW"/>
</dbReference>
<dbReference type="PROSITE" id="PS00089">
    <property type="entry name" value="RIBORED_LARGE"/>
    <property type="match status" value="1"/>
</dbReference>
<comment type="similarity">
    <text evidence="1 10">Belongs to the ribonucleoside diphosphate reductase large chain family.</text>
</comment>
<dbReference type="EC" id="1.17.4.1" evidence="2 10"/>
<dbReference type="GO" id="GO:0009263">
    <property type="term" value="P:deoxyribonucleotide biosynthetic process"/>
    <property type="evidence" value="ECO:0007669"/>
    <property type="project" value="UniProtKB-KW"/>
</dbReference>
<dbReference type="InterPro" id="IPR000788">
    <property type="entry name" value="RNR_lg_C"/>
</dbReference>
<dbReference type="InterPro" id="IPR013554">
    <property type="entry name" value="RNR_N"/>
</dbReference>
<dbReference type="Pfam" id="PF02867">
    <property type="entry name" value="Ribonuc_red_lgC"/>
    <property type="match status" value="1"/>
</dbReference>
<keyword evidence="6 10" id="KW-0560">Oxidoreductase</keyword>
<dbReference type="UniPathway" id="UPA00326"/>
<keyword evidence="13" id="KW-1185">Reference proteome</keyword>
<dbReference type="InterPro" id="IPR013509">
    <property type="entry name" value="RNR_lsu_N"/>
</dbReference>
<dbReference type="GO" id="GO:0005971">
    <property type="term" value="C:ribonucleoside-diphosphate reductase complex"/>
    <property type="evidence" value="ECO:0007669"/>
    <property type="project" value="TreeGrafter"/>
</dbReference>
<dbReference type="AlphaFoldDB" id="A0A559IED2"/>
<dbReference type="Gene3D" id="1.10.1650.20">
    <property type="match status" value="1"/>
</dbReference>
<evidence type="ECO:0000256" key="3">
    <source>
        <dbReference type="ARBA" id="ARBA00022533"/>
    </source>
</evidence>
<gene>
    <name evidence="12" type="primary">nrdE</name>
    <name evidence="12" type="ORF">FPZ44_23965</name>
</gene>
<evidence type="ECO:0000256" key="8">
    <source>
        <dbReference type="ARBA" id="ARBA00023157"/>
    </source>
</evidence>
<evidence type="ECO:0000256" key="4">
    <source>
        <dbReference type="ARBA" id="ARBA00022741"/>
    </source>
</evidence>
<reference evidence="12 13" key="1">
    <citation type="submission" date="2019-07" db="EMBL/GenBank/DDBJ databases">
        <authorList>
            <person name="Kim J."/>
        </authorList>
    </citation>
    <scope>NUCLEOTIDE SEQUENCE [LARGE SCALE GENOMIC DNA]</scope>
    <source>
        <strain evidence="12 13">N4</strain>
    </source>
</reference>
<protein>
    <recommendedName>
        <fullName evidence="2 10">Ribonucleoside-diphosphate reductase</fullName>
        <ecNumber evidence="2 10">1.17.4.1</ecNumber>
    </recommendedName>
</protein>
<dbReference type="Pfam" id="PF00317">
    <property type="entry name" value="Ribonuc_red_lgN"/>
    <property type="match status" value="1"/>
</dbReference>
<dbReference type="InterPro" id="IPR008926">
    <property type="entry name" value="RNR_R1-su_N"/>
</dbReference>
<keyword evidence="3" id="KW-0021">Allosteric enzyme</keyword>
<comment type="caution">
    <text evidence="12">The sequence shown here is derived from an EMBL/GenBank/DDBJ whole genome shotgun (WGS) entry which is preliminary data.</text>
</comment>
<evidence type="ECO:0000256" key="6">
    <source>
        <dbReference type="ARBA" id="ARBA00023002"/>
    </source>
</evidence>
<comment type="catalytic activity">
    <reaction evidence="9 10">
        <text>a 2'-deoxyribonucleoside 5'-diphosphate + [thioredoxin]-disulfide + H2O = a ribonucleoside 5'-diphosphate + [thioredoxin]-dithiol</text>
        <dbReference type="Rhea" id="RHEA:23252"/>
        <dbReference type="Rhea" id="RHEA-COMP:10698"/>
        <dbReference type="Rhea" id="RHEA-COMP:10700"/>
        <dbReference type="ChEBI" id="CHEBI:15377"/>
        <dbReference type="ChEBI" id="CHEBI:29950"/>
        <dbReference type="ChEBI" id="CHEBI:50058"/>
        <dbReference type="ChEBI" id="CHEBI:57930"/>
        <dbReference type="ChEBI" id="CHEBI:73316"/>
        <dbReference type="EC" id="1.17.4.1"/>
    </reaction>
</comment>
<dbReference type="PANTHER" id="PTHR11573">
    <property type="entry name" value="RIBONUCLEOSIDE-DIPHOSPHATE REDUCTASE LARGE CHAIN"/>
    <property type="match status" value="1"/>
</dbReference>
<dbReference type="Proteomes" id="UP000318102">
    <property type="component" value="Unassembled WGS sequence"/>
</dbReference>
<dbReference type="EMBL" id="VNJK01000006">
    <property type="protein sequence ID" value="TVX86006.1"/>
    <property type="molecule type" value="Genomic_DNA"/>
</dbReference>
<proteinExistence type="inferred from homology"/>
<evidence type="ECO:0000256" key="1">
    <source>
        <dbReference type="ARBA" id="ARBA00010406"/>
    </source>
</evidence>
<dbReference type="NCBIfam" id="TIGR02506">
    <property type="entry name" value="NrdE_NrdA"/>
    <property type="match status" value="1"/>
</dbReference>
<dbReference type="SUPFAM" id="SSF51998">
    <property type="entry name" value="PFL-like glycyl radical enzymes"/>
    <property type="match status" value="1"/>
</dbReference>
<dbReference type="NCBIfam" id="TIGR04170">
    <property type="entry name" value="RNR_1b_NrdE"/>
    <property type="match status" value="1"/>
</dbReference>
<name>A0A559IED2_9BACL</name>
<evidence type="ECO:0000313" key="12">
    <source>
        <dbReference type="EMBL" id="TVX86006.1"/>
    </source>
</evidence>